<evidence type="ECO:0000313" key="3">
    <source>
        <dbReference type="EMBL" id="MFD2421186.1"/>
    </source>
</evidence>
<keyword evidence="4" id="KW-1185">Reference proteome</keyword>
<dbReference type="Proteomes" id="UP001597417">
    <property type="component" value="Unassembled WGS sequence"/>
</dbReference>
<protein>
    <submittedName>
        <fullName evidence="3">PH domain-containing protein</fullName>
    </submittedName>
</protein>
<sequence length="146" mass="15887">MAQENGPEDRRERGRKAVFRVPGTALLAVVLLMVCLVPTAFSGVPGLWALYVVPLALIVFVVRTRTVATGEGLAVRTMFGHRELPWERLKGLAITGRAKVKAVLTDDTEVPLPTVRTRHLPVISLVSEGRLKDPSGLTDDEDQPPA</sequence>
<comment type="caution">
    <text evidence="3">The sequence shown here is derived from an EMBL/GenBank/DDBJ whole genome shotgun (WGS) entry which is preliminary data.</text>
</comment>
<evidence type="ECO:0000259" key="2">
    <source>
        <dbReference type="Pfam" id="PF10756"/>
    </source>
</evidence>
<dbReference type="Pfam" id="PF10756">
    <property type="entry name" value="bPH_6"/>
    <property type="match status" value="1"/>
</dbReference>
<evidence type="ECO:0000256" key="1">
    <source>
        <dbReference type="SAM" id="Phobius"/>
    </source>
</evidence>
<dbReference type="InterPro" id="IPR019692">
    <property type="entry name" value="CFP-6_PH"/>
</dbReference>
<feature type="transmembrane region" description="Helical" evidence="1">
    <location>
        <begin position="47"/>
        <end position="68"/>
    </location>
</feature>
<accession>A0ABW5G206</accession>
<feature type="transmembrane region" description="Helical" evidence="1">
    <location>
        <begin position="21"/>
        <end position="41"/>
    </location>
</feature>
<dbReference type="RefSeq" id="WP_378269631.1">
    <property type="nucleotide sequence ID" value="NZ_JBHUKR010000021.1"/>
</dbReference>
<keyword evidence="1" id="KW-1133">Transmembrane helix</keyword>
<feature type="domain" description="Low molecular weight protein antigen 6 PH" evidence="2">
    <location>
        <begin position="63"/>
        <end position="132"/>
    </location>
</feature>
<organism evidence="3 4">
    <name type="scientific">Amycolatopsis pigmentata</name>
    <dbReference type="NCBI Taxonomy" id="450801"/>
    <lineage>
        <taxon>Bacteria</taxon>
        <taxon>Bacillati</taxon>
        <taxon>Actinomycetota</taxon>
        <taxon>Actinomycetes</taxon>
        <taxon>Pseudonocardiales</taxon>
        <taxon>Pseudonocardiaceae</taxon>
        <taxon>Amycolatopsis</taxon>
    </lineage>
</organism>
<evidence type="ECO:0000313" key="4">
    <source>
        <dbReference type="Proteomes" id="UP001597417"/>
    </source>
</evidence>
<proteinExistence type="predicted"/>
<name>A0ABW5G206_9PSEU</name>
<keyword evidence="1" id="KW-0472">Membrane</keyword>
<keyword evidence="1" id="KW-0812">Transmembrane</keyword>
<dbReference type="EMBL" id="JBHUKR010000021">
    <property type="protein sequence ID" value="MFD2421186.1"/>
    <property type="molecule type" value="Genomic_DNA"/>
</dbReference>
<gene>
    <name evidence="3" type="ORF">ACFSXZ_33135</name>
</gene>
<reference evidence="4" key="1">
    <citation type="journal article" date="2019" name="Int. J. Syst. Evol. Microbiol.">
        <title>The Global Catalogue of Microorganisms (GCM) 10K type strain sequencing project: providing services to taxonomists for standard genome sequencing and annotation.</title>
        <authorList>
            <consortium name="The Broad Institute Genomics Platform"/>
            <consortium name="The Broad Institute Genome Sequencing Center for Infectious Disease"/>
            <person name="Wu L."/>
            <person name="Ma J."/>
        </authorList>
    </citation>
    <scope>NUCLEOTIDE SEQUENCE [LARGE SCALE GENOMIC DNA]</scope>
    <source>
        <strain evidence="4">CGMCC 4.7645</strain>
    </source>
</reference>